<accession>W2RSX9</accession>
<dbReference type="GO" id="GO:0000139">
    <property type="term" value="C:Golgi membrane"/>
    <property type="evidence" value="ECO:0007669"/>
    <property type="project" value="TreeGrafter"/>
</dbReference>
<dbReference type="PROSITE" id="PS51328">
    <property type="entry name" value="L_LECTIN_LIKE"/>
    <property type="match status" value="1"/>
</dbReference>
<feature type="signal peptide" evidence="7">
    <location>
        <begin position="1"/>
        <end position="20"/>
    </location>
</feature>
<dbReference type="OrthoDB" id="270293at2759"/>
<dbReference type="eggNOG" id="KOG3839">
    <property type="taxonomic scope" value="Eukaryota"/>
</dbReference>
<evidence type="ECO:0000256" key="5">
    <source>
        <dbReference type="ARBA" id="ARBA00023136"/>
    </source>
</evidence>
<dbReference type="GO" id="GO:0005537">
    <property type="term" value="F:D-mannose binding"/>
    <property type="evidence" value="ECO:0007669"/>
    <property type="project" value="TreeGrafter"/>
</dbReference>
<evidence type="ECO:0000313" key="9">
    <source>
        <dbReference type="EMBL" id="ETN39626.1"/>
    </source>
</evidence>
<dbReference type="Pfam" id="PF03388">
    <property type="entry name" value="Lectin_leg-like"/>
    <property type="match status" value="1"/>
</dbReference>
<evidence type="ECO:0000256" key="4">
    <source>
        <dbReference type="ARBA" id="ARBA00022989"/>
    </source>
</evidence>
<evidence type="ECO:0000256" key="6">
    <source>
        <dbReference type="SAM" id="Phobius"/>
    </source>
</evidence>
<dbReference type="InParanoid" id="W2RSX9"/>
<dbReference type="HOGENOM" id="CLU_041093_1_1_1"/>
<feature type="chain" id="PRO_5004823835" description="L-type lectin-like domain-containing protein" evidence="7">
    <location>
        <begin position="21"/>
        <end position="320"/>
    </location>
</feature>
<sequence>MRWLTSLCVLAASWTAGVLAADADSEMKSVPPQLRTHSLSAPYLDSDMASRWWDFGGDTLIRADKYVRLAADQPAQSGWLFSRIPLTANNWEIEMEFSISGKGSLHGDGFALWVTKERAQPGNVFGHVDRFEGLGVFFDTYKNNRPGVVFPYVMAMMGDGNTMYDRANDGKANELGGCSARGLRGSTVPSKARLTYIKDESLSLELQYKTEGTWTKCFDIKATDAVPLKLPNQAYLGFSAHTGDLSDNFDIVDVQTKNLYTPRAATSRQGYGKTASSYTRQKEGGGWMWFFFKLILFAGLCVGAYVGYNAYRTRNRYSRF</sequence>
<protein>
    <recommendedName>
        <fullName evidence="8">L-type lectin-like domain-containing protein</fullName>
    </recommendedName>
</protein>
<reference evidence="9 10" key="1">
    <citation type="submission" date="2013-03" db="EMBL/GenBank/DDBJ databases">
        <title>The Genome Sequence of Phialophora europaea CBS 101466.</title>
        <authorList>
            <consortium name="The Broad Institute Genomics Platform"/>
            <person name="Cuomo C."/>
            <person name="de Hoog S."/>
            <person name="Gorbushina A."/>
            <person name="Walker B."/>
            <person name="Young S.K."/>
            <person name="Zeng Q."/>
            <person name="Gargeya S."/>
            <person name="Fitzgerald M."/>
            <person name="Haas B."/>
            <person name="Abouelleil A."/>
            <person name="Allen A.W."/>
            <person name="Alvarado L."/>
            <person name="Arachchi H.M."/>
            <person name="Berlin A.M."/>
            <person name="Chapman S.B."/>
            <person name="Gainer-Dewar J."/>
            <person name="Goldberg J."/>
            <person name="Griggs A."/>
            <person name="Gujja S."/>
            <person name="Hansen M."/>
            <person name="Howarth C."/>
            <person name="Imamovic A."/>
            <person name="Ireland A."/>
            <person name="Larimer J."/>
            <person name="McCowan C."/>
            <person name="Murphy C."/>
            <person name="Pearson M."/>
            <person name="Poon T.W."/>
            <person name="Priest M."/>
            <person name="Roberts A."/>
            <person name="Saif S."/>
            <person name="Shea T."/>
            <person name="Sisk P."/>
            <person name="Sykes S."/>
            <person name="Wortman J."/>
            <person name="Nusbaum C."/>
            <person name="Birren B."/>
        </authorList>
    </citation>
    <scope>NUCLEOTIDE SEQUENCE [LARGE SCALE GENOMIC DNA]</scope>
    <source>
        <strain evidence="9 10">CBS 101466</strain>
    </source>
</reference>
<dbReference type="GeneID" id="19973191"/>
<name>W2RSX9_CYPE1</name>
<evidence type="ECO:0000256" key="1">
    <source>
        <dbReference type="ARBA" id="ARBA00004479"/>
    </source>
</evidence>
<keyword evidence="10" id="KW-1185">Reference proteome</keyword>
<keyword evidence="3 7" id="KW-0732">Signal</keyword>
<dbReference type="CDD" id="cd07308">
    <property type="entry name" value="lectin_leg-like"/>
    <property type="match status" value="1"/>
</dbReference>
<dbReference type="RefSeq" id="XP_008718411.1">
    <property type="nucleotide sequence ID" value="XM_008720189.1"/>
</dbReference>
<dbReference type="GO" id="GO:0005793">
    <property type="term" value="C:endoplasmic reticulum-Golgi intermediate compartment"/>
    <property type="evidence" value="ECO:0007669"/>
    <property type="project" value="TreeGrafter"/>
</dbReference>
<feature type="transmembrane region" description="Helical" evidence="6">
    <location>
        <begin position="287"/>
        <end position="311"/>
    </location>
</feature>
<comment type="subcellular location">
    <subcellularLocation>
        <location evidence="1">Membrane</location>
        <topology evidence="1">Single-pass type I membrane protein</topology>
    </subcellularLocation>
</comment>
<dbReference type="Proteomes" id="UP000030752">
    <property type="component" value="Unassembled WGS sequence"/>
</dbReference>
<keyword evidence="4 6" id="KW-1133">Transmembrane helix</keyword>
<dbReference type="EMBL" id="KB822721">
    <property type="protein sequence ID" value="ETN39626.1"/>
    <property type="molecule type" value="Genomic_DNA"/>
</dbReference>
<dbReference type="InterPro" id="IPR013320">
    <property type="entry name" value="ConA-like_dom_sf"/>
</dbReference>
<dbReference type="PANTHER" id="PTHR12223">
    <property type="entry name" value="VESICULAR MANNOSE-BINDING LECTIN"/>
    <property type="match status" value="1"/>
</dbReference>
<keyword evidence="5 6" id="KW-0472">Membrane</keyword>
<feature type="domain" description="L-type lectin-like" evidence="8">
    <location>
        <begin position="31"/>
        <end position="259"/>
    </location>
</feature>
<dbReference type="FunFam" id="2.60.120.200:FF:000095">
    <property type="entry name" value="Lectin family integral membrane protein"/>
    <property type="match status" value="1"/>
</dbReference>
<evidence type="ECO:0000256" key="3">
    <source>
        <dbReference type="ARBA" id="ARBA00022729"/>
    </source>
</evidence>
<dbReference type="FunCoup" id="W2RSX9">
    <property type="interactions" value="8"/>
</dbReference>
<evidence type="ECO:0000259" key="8">
    <source>
        <dbReference type="PROSITE" id="PS51328"/>
    </source>
</evidence>
<evidence type="ECO:0000256" key="7">
    <source>
        <dbReference type="SAM" id="SignalP"/>
    </source>
</evidence>
<dbReference type="InterPro" id="IPR005052">
    <property type="entry name" value="Lectin_leg"/>
</dbReference>
<organism evidence="9 10">
    <name type="scientific">Cyphellophora europaea (strain CBS 101466)</name>
    <name type="common">Phialophora europaea</name>
    <dbReference type="NCBI Taxonomy" id="1220924"/>
    <lineage>
        <taxon>Eukaryota</taxon>
        <taxon>Fungi</taxon>
        <taxon>Dikarya</taxon>
        <taxon>Ascomycota</taxon>
        <taxon>Pezizomycotina</taxon>
        <taxon>Eurotiomycetes</taxon>
        <taxon>Chaetothyriomycetidae</taxon>
        <taxon>Chaetothyriales</taxon>
        <taxon>Cyphellophoraceae</taxon>
        <taxon>Cyphellophora</taxon>
    </lineage>
</organism>
<dbReference type="STRING" id="1220924.W2RSX9"/>
<dbReference type="GO" id="GO:0030134">
    <property type="term" value="C:COPII-coated ER to Golgi transport vesicle"/>
    <property type="evidence" value="ECO:0007669"/>
    <property type="project" value="TreeGrafter"/>
</dbReference>
<dbReference type="GO" id="GO:0005789">
    <property type="term" value="C:endoplasmic reticulum membrane"/>
    <property type="evidence" value="ECO:0007669"/>
    <property type="project" value="TreeGrafter"/>
</dbReference>
<keyword evidence="2 6" id="KW-0812">Transmembrane</keyword>
<proteinExistence type="predicted"/>
<dbReference type="PANTHER" id="PTHR12223:SF45">
    <property type="entry name" value="RE50040P"/>
    <property type="match status" value="1"/>
</dbReference>
<dbReference type="AlphaFoldDB" id="W2RSX9"/>
<dbReference type="Gene3D" id="2.60.120.200">
    <property type="match status" value="1"/>
</dbReference>
<dbReference type="VEuPathDB" id="FungiDB:HMPREF1541_05852"/>
<dbReference type="InterPro" id="IPR051136">
    <property type="entry name" value="Intracellular_Lectin-GPT"/>
</dbReference>
<evidence type="ECO:0000313" key="10">
    <source>
        <dbReference type="Proteomes" id="UP000030752"/>
    </source>
</evidence>
<dbReference type="SUPFAM" id="SSF49899">
    <property type="entry name" value="Concanavalin A-like lectins/glucanases"/>
    <property type="match status" value="1"/>
</dbReference>
<evidence type="ECO:0000256" key="2">
    <source>
        <dbReference type="ARBA" id="ARBA00022692"/>
    </source>
</evidence>
<dbReference type="GO" id="GO:0006888">
    <property type="term" value="P:endoplasmic reticulum to Golgi vesicle-mediated transport"/>
    <property type="evidence" value="ECO:0007669"/>
    <property type="project" value="TreeGrafter"/>
</dbReference>
<gene>
    <name evidence="9" type="ORF">HMPREF1541_05852</name>
</gene>